<dbReference type="SMART" id="SM00052">
    <property type="entry name" value="EAL"/>
    <property type="match status" value="1"/>
</dbReference>
<dbReference type="InterPro" id="IPR029016">
    <property type="entry name" value="GAF-like_dom_sf"/>
</dbReference>
<dbReference type="InterPro" id="IPR000160">
    <property type="entry name" value="GGDEF_dom"/>
</dbReference>
<feature type="coiled-coil region" evidence="2">
    <location>
        <begin position="399"/>
        <end position="434"/>
    </location>
</feature>
<dbReference type="InterPro" id="IPR035919">
    <property type="entry name" value="EAL_sf"/>
</dbReference>
<comment type="cofactor">
    <cofactor evidence="1">
        <name>Mg(2+)</name>
        <dbReference type="ChEBI" id="CHEBI:18420"/>
    </cofactor>
</comment>
<dbReference type="SUPFAM" id="SSF55781">
    <property type="entry name" value="GAF domain-like"/>
    <property type="match status" value="2"/>
</dbReference>
<dbReference type="Pfam" id="PF00990">
    <property type="entry name" value="GGDEF"/>
    <property type="match status" value="1"/>
</dbReference>
<evidence type="ECO:0000256" key="2">
    <source>
        <dbReference type="SAM" id="Coils"/>
    </source>
</evidence>
<feature type="coiled-coil region" evidence="2">
    <location>
        <begin position="201"/>
        <end position="235"/>
    </location>
</feature>
<dbReference type="InterPro" id="IPR029787">
    <property type="entry name" value="Nucleotide_cyclase"/>
</dbReference>
<dbReference type="Proteomes" id="UP000286678">
    <property type="component" value="Unassembled WGS sequence"/>
</dbReference>
<evidence type="ECO:0000313" key="5">
    <source>
        <dbReference type="EMBL" id="RUO46803.1"/>
    </source>
</evidence>
<dbReference type="Gene3D" id="3.20.20.450">
    <property type="entry name" value="EAL domain"/>
    <property type="match status" value="1"/>
</dbReference>
<dbReference type="SUPFAM" id="SSF141868">
    <property type="entry name" value="EAL domain-like"/>
    <property type="match status" value="1"/>
</dbReference>
<dbReference type="PANTHER" id="PTHR44757">
    <property type="entry name" value="DIGUANYLATE CYCLASE DGCP"/>
    <property type="match status" value="1"/>
</dbReference>
<dbReference type="GO" id="GO:0003824">
    <property type="term" value="F:catalytic activity"/>
    <property type="evidence" value="ECO:0007669"/>
    <property type="project" value="UniProtKB-ARBA"/>
</dbReference>
<comment type="caution">
    <text evidence="5">The sequence shown here is derived from an EMBL/GenBank/DDBJ whole genome shotgun (WGS) entry which is preliminary data.</text>
</comment>
<dbReference type="InterPro" id="IPR001633">
    <property type="entry name" value="EAL_dom"/>
</dbReference>
<dbReference type="SMART" id="SM00065">
    <property type="entry name" value="GAF"/>
    <property type="match status" value="2"/>
</dbReference>
<dbReference type="NCBIfam" id="TIGR00254">
    <property type="entry name" value="GGDEF"/>
    <property type="match status" value="1"/>
</dbReference>
<dbReference type="OrthoDB" id="9804951at2"/>
<dbReference type="SMART" id="SM00267">
    <property type="entry name" value="GGDEF"/>
    <property type="match status" value="1"/>
</dbReference>
<keyword evidence="6" id="KW-1185">Reference proteome</keyword>
<reference evidence="6" key="1">
    <citation type="journal article" date="2018" name="Front. Microbiol.">
        <title>Genome-Based Analysis Reveals the Taxonomy and Diversity of the Family Idiomarinaceae.</title>
        <authorList>
            <person name="Liu Y."/>
            <person name="Lai Q."/>
            <person name="Shao Z."/>
        </authorList>
    </citation>
    <scope>NUCLEOTIDE SEQUENCE [LARGE SCALE GENOMIC DNA]</scope>
    <source>
        <strain evidence="6">SW15</strain>
    </source>
</reference>
<feature type="domain" description="GGDEF" evidence="4">
    <location>
        <begin position="469"/>
        <end position="602"/>
    </location>
</feature>
<dbReference type="SUPFAM" id="SSF55073">
    <property type="entry name" value="Nucleotide cyclase"/>
    <property type="match status" value="1"/>
</dbReference>
<dbReference type="Pfam" id="PF00563">
    <property type="entry name" value="EAL"/>
    <property type="match status" value="1"/>
</dbReference>
<evidence type="ECO:0000313" key="6">
    <source>
        <dbReference type="Proteomes" id="UP000286678"/>
    </source>
</evidence>
<evidence type="ECO:0000259" key="4">
    <source>
        <dbReference type="PROSITE" id="PS50887"/>
    </source>
</evidence>
<keyword evidence="2" id="KW-0175">Coiled coil</keyword>
<evidence type="ECO:0008006" key="7">
    <source>
        <dbReference type="Google" id="ProtNLM"/>
    </source>
</evidence>
<dbReference type="PROSITE" id="PS50883">
    <property type="entry name" value="EAL"/>
    <property type="match status" value="1"/>
</dbReference>
<dbReference type="InterPro" id="IPR043128">
    <property type="entry name" value="Rev_trsase/Diguanyl_cyclase"/>
</dbReference>
<dbReference type="EMBL" id="PIPT01000007">
    <property type="protein sequence ID" value="RUO46803.1"/>
    <property type="molecule type" value="Genomic_DNA"/>
</dbReference>
<dbReference type="Gene3D" id="3.30.450.40">
    <property type="match status" value="2"/>
</dbReference>
<dbReference type="CDD" id="cd01948">
    <property type="entry name" value="EAL"/>
    <property type="match status" value="1"/>
</dbReference>
<gene>
    <name evidence="5" type="ORF">CWE21_09340</name>
</gene>
<evidence type="ECO:0000259" key="3">
    <source>
        <dbReference type="PROSITE" id="PS50883"/>
    </source>
</evidence>
<protein>
    <recommendedName>
        <fullName evidence="7">Bifunctional diguanylate cyclase/phosphodiesterase</fullName>
    </recommendedName>
</protein>
<accession>A0A432XDJ1</accession>
<evidence type="ECO:0000256" key="1">
    <source>
        <dbReference type="ARBA" id="ARBA00001946"/>
    </source>
</evidence>
<organism evidence="5 6">
    <name type="scientific">Pseudidiomarina aquimaris</name>
    <dbReference type="NCBI Taxonomy" id="641841"/>
    <lineage>
        <taxon>Bacteria</taxon>
        <taxon>Pseudomonadati</taxon>
        <taxon>Pseudomonadota</taxon>
        <taxon>Gammaproteobacteria</taxon>
        <taxon>Alteromonadales</taxon>
        <taxon>Idiomarinaceae</taxon>
        <taxon>Pseudidiomarina</taxon>
    </lineage>
</organism>
<dbReference type="CDD" id="cd01949">
    <property type="entry name" value="GGDEF"/>
    <property type="match status" value="1"/>
</dbReference>
<dbReference type="PANTHER" id="PTHR44757:SF2">
    <property type="entry name" value="BIOFILM ARCHITECTURE MAINTENANCE PROTEIN MBAA"/>
    <property type="match status" value="1"/>
</dbReference>
<dbReference type="InterPro" id="IPR052155">
    <property type="entry name" value="Biofilm_reg_signaling"/>
</dbReference>
<dbReference type="PROSITE" id="PS50887">
    <property type="entry name" value="GGDEF"/>
    <property type="match status" value="1"/>
</dbReference>
<name>A0A432XDJ1_9GAMM</name>
<dbReference type="Gene3D" id="3.30.70.270">
    <property type="match status" value="1"/>
</dbReference>
<feature type="domain" description="EAL" evidence="3">
    <location>
        <begin position="611"/>
        <end position="858"/>
    </location>
</feature>
<dbReference type="AlphaFoldDB" id="A0A432XDJ1"/>
<dbReference type="FunFam" id="3.30.70.270:FF:000001">
    <property type="entry name" value="Diguanylate cyclase domain protein"/>
    <property type="match status" value="1"/>
</dbReference>
<dbReference type="InterPro" id="IPR003018">
    <property type="entry name" value="GAF"/>
</dbReference>
<dbReference type="Pfam" id="PF13185">
    <property type="entry name" value="GAF_2"/>
    <property type="match status" value="2"/>
</dbReference>
<dbReference type="RefSeq" id="WP_126834181.1">
    <property type="nucleotide sequence ID" value="NZ_PIPT01000007.1"/>
</dbReference>
<proteinExistence type="predicted"/>
<sequence length="858" mass="98188">MSNSQTKKVANPEIARLRKAVARLKNIALKYRQSEVVQKALFRISELASSARDMSEFYPALHAIIDELMMAKNFYVCVYDHADDTVRFVYFVDEYDAMPSDEEFPAEVLRQGLTGYVMRTSEPFLLSEQNFNELVERGEIRDLGSPPVDWLGVPLRSGDRVIGAMVVQSYTEEVGYTTNDKELFMFVSQHIVNALERIQQREFMREEIDRQTANLRDINRNLEEQIAERKRAEKLSAVLYAISELTNTSENMSTFFSQLHGQIGKLMNNDNFFVALLDDDRRHIHFPYYVDERDQQLVDRRPLGKGMTEYVIKTQQPAYIDEAAYSKLVKAGEVEGPTKYYGSRPTQWLGSPLVVDDEVIGVLSVQTYKDEVNYKQDDLEVLNFVSQHVAVALERRRNADEVKRVNAFLEKKVAERTEELVNEIERRKKIEEKLFYDAHHDTLTGLPNRSMFTERLQQALNQKRRFPSHNFAVLFVDLDRFKDINDSLGHSAGDEFLLEASRRIGECVRDNDTVARLGGDEFVILLNLIRHMDDAREVASRIIEHMRKPFVFGETEHYSGASVGIAECKSRNDSAERLLRDADAAMYQAKSMGRGRYVVFDESIHKDLVASLHRETELRHAQFDQDFVLQQFDLVSLSTRQARAREVLVRWQRGEQLLTAQSFLNVAEKTGMILQLDHWMLTRCCEIVRDEELQIPIYVSLSTKHLYKLADVKALLEIIRKTGVRPELLVFEFSETELSDNSKRQLTALRTLADAGVGLALNEFGRSSGALQYLLNYPFTHVKLDPRFVSETAASERAGVMVRNVVNLCQELDITVAAAGVDTQAQLTAIRKAGVQIGVGKELGEPRWLPARAKQEAI</sequence>